<organism evidence="9 10">
    <name type="scientific">Aspergillus pseudoustus</name>
    <dbReference type="NCBI Taxonomy" id="1810923"/>
    <lineage>
        <taxon>Eukaryota</taxon>
        <taxon>Fungi</taxon>
        <taxon>Dikarya</taxon>
        <taxon>Ascomycota</taxon>
        <taxon>Pezizomycotina</taxon>
        <taxon>Eurotiomycetes</taxon>
        <taxon>Eurotiomycetidae</taxon>
        <taxon>Eurotiales</taxon>
        <taxon>Aspergillaceae</taxon>
        <taxon>Aspergillus</taxon>
        <taxon>Aspergillus subgen. Nidulantes</taxon>
    </lineage>
</organism>
<feature type="transmembrane region" description="Helical" evidence="7">
    <location>
        <begin position="304"/>
        <end position="324"/>
    </location>
</feature>
<feature type="domain" description="Major facilitator superfamily (MFS) profile" evidence="8">
    <location>
        <begin position="32"/>
        <end position="541"/>
    </location>
</feature>
<accession>A0ABR4K3J5</accession>
<reference evidence="9 10" key="1">
    <citation type="submission" date="2024-07" db="EMBL/GenBank/DDBJ databases">
        <title>Section-level genome sequencing and comparative genomics of Aspergillus sections Usti and Cavernicolus.</title>
        <authorList>
            <consortium name="Lawrence Berkeley National Laboratory"/>
            <person name="Nybo J.L."/>
            <person name="Vesth T.C."/>
            <person name="Theobald S."/>
            <person name="Frisvad J.C."/>
            <person name="Larsen T.O."/>
            <person name="Kjaerboelling I."/>
            <person name="Rothschild-Mancinelli K."/>
            <person name="Lyhne E.K."/>
            <person name="Kogle M.E."/>
            <person name="Barry K."/>
            <person name="Clum A."/>
            <person name="Na H."/>
            <person name="Ledsgaard L."/>
            <person name="Lin J."/>
            <person name="Lipzen A."/>
            <person name="Kuo A."/>
            <person name="Riley R."/>
            <person name="Mondo S."/>
            <person name="Labutti K."/>
            <person name="Haridas S."/>
            <person name="Pangalinan J."/>
            <person name="Salamov A.A."/>
            <person name="Simmons B.A."/>
            <person name="Magnuson J.K."/>
            <person name="Chen J."/>
            <person name="Drula E."/>
            <person name="Henrissat B."/>
            <person name="Wiebenga A."/>
            <person name="Lubbers R.J."/>
            <person name="Gomes A.C."/>
            <person name="Makela M.R."/>
            <person name="Stajich J."/>
            <person name="Grigoriev I.V."/>
            <person name="Mortensen U.H."/>
            <person name="De Vries R.P."/>
            <person name="Baker S.E."/>
            <person name="Andersen M.R."/>
        </authorList>
    </citation>
    <scope>NUCLEOTIDE SEQUENCE [LARGE SCALE GENOMIC DNA]</scope>
    <source>
        <strain evidence="9 10">CBS 123904</strain>
    </source>
</reference>
<feature type="transmembrane region" description="Helical" evidence="7">
    <location>
        <begin position="97"/>
        <end position="116"/>
    </location>
</feature>
<sequence>MDEKTPPTSDAPTEAPQAKPSQHLTGIKLYSIMSAIMIAVFLISLDVSIISTAIPAITSAFHATGDLGWYAAAYPLTMCSLQPLAGKVSAIFPMRAAYLSFFSIFLLGSLLCGVANSSTMFIAARAIAGIGGSGVVSGGLSVIAIVTPNEQRPLFTGLIVSVFSIGTVIAPIIGGAFTSHATWRWCFLINLPTGAITIIVLLLFFHPPKASTSTSSDDKSTPQPQSLLQKLNSLDLPGCAIFVPSIVMVFLALQWGGSKHAWSSATIIGLFVGFGLSICAFIAWELYRGETAMIPFKLLKGRSIVLSICFAFLVIGGYIVPVYYLPEWFQIVRGASPMRSGVMLLPAVLTQVFAAMVSGVLAKHIRYYNPWFLLGSTLVCTANGLYTTFTPSTPTSSTPDSHWIGFQILQGLGTGCAGQMGLLTVQNELKDRPAIIPVGIATVLFAQYFGTSVIQTIAGTVFHNKLVDGLEGKAGLNGTGVAVLLEAGTLKVRETVEDLWPERVGDVVGAYNEAITTVFYVAVAACALAFVLATGIKWNSIAMPKEAKKDTEHGDADKAISSGDD</sequence>
<feature type="transmembrane region" description="Helical" evidence="7">
    <location>
        <begin position="29"/>
        <end position="55"/>
    </location>
</feature>
<dbReference type="Gene3D" id="1.20.1720.10">
    <property type="entry name" value="Multidrug resistance protein D"/>
    <property type="match status" value="1"/>
</dbReference>
<keyword evidence="5 7" id="KW-0472">Membrane</keyword>
<feature type="transmembrane region" description="Helical" evidence="7">
    <location>
        <begin position="67"/>
        <end position="85"/>
    </location>
</feature>
<dbReference type="PRINTS" id="PR01036">
    <property type="entry name" value="TCRTETB"/>
</dbReference>
<evidence type="ECO:0000313" key="9">
    <source>
        <dbReference type="EMBL" id="KAL2846886.1"/>
    </source>
</evidence>
<feature type="transmembrane region" description="Helical" evidence="7">
    <location>
        <begin position="261"/>
        <end position="284"/>
    </location>
</feature>
<comment type="subcellular location">
    <subcellularLocation>
        <location evidence="1">Membrane</location>
        <topology evidence="1">Multi-pass membrane protein</topology>
    </subcellularLocation>
</comment>
<dbReference type="Proteomes" id="UP001610446">
    <property type="component" value="Unassembled WGS sequence"/>
</dbReference>
<feature type="region of interest" description="Disordered" evidence="6">
    <location>
        <begin position="1"/>
        <end position="20"/>
    </location>
</feature>
<feature type="transmembrane region" description="Helical" evidence="7">
    <location>
        <begin position="122"/>
        <end position="147"/>
    </location>
</feature>
<dbReference type="InterPro" id="IPR011701">
    <property type="entry name" value="MFS"/>
</dbReference>
<feature type="transmembrane region" description="Helical" evidence="7">
    <location>
        <begin position="344"/>
        <end position="362"/>
    </location>
</feature>
<evidence type="ECO:0000256" key="3">
    <source>
        <dbReference type="ARBA" id="ARBA00022692"/>
    </source>
</evidence>
<dbReference type="InterPro" id="IPR036259">
    <property type="entry name" value="MFS_trans_sf"/>
</dbReference>
<dbReference type="Gene3D" id="1.20.1250.20">
    <property type="entry name" value="MFS general substrate transporter like domains"/>
    <property type="match status" value="1"/>
</dbReference>
<proteinExistence type="inferred from homology"/>
<evidence type="ECO:0000256" key="7">
    <source>
        <dbReference type="SAM" id="Phobius"/>
    </source>
</evidence>
<evidence type="ECO:0000313" key="10">
    <source>
        <dbReference type="Proteomes" id="UP001610446"/>
    </source>
</evidence>
<dbReference type="PANTHER" id="PTHR23501:SF193">
    <property type="entry name" value="MULTIDRUG TRANSPORTER, PUTATIVE (AFU_ORTHOLOGUE AFUA_8G00940)-RELATED"/>
    <property type="match status" value="1"/>
</dbReference>
<evidence type="ECO:0000256" key="6">
    <source>
        <dbReference type="SAM" id="MobiDB-lite"/>
    </source>
</evidence>
<evidence type="ECO:0000259" key="8">
    <source>
        <dbReference type="PROSITE" id="PS50850"/>
    </source>
</evidence>
<feature type="transmembrane region" description="Helical" evidence="7">
    <location>
        <begin position="154"/>
        <end position="176"/>
    </location>
</feature>
<evidence type="ECO:0000256" key="1">
    <source>
        <dbReference type="ARBA" id="ARBA00004141"/>
    </source>
</evidence>
<dbReference type="SUPFAM" id="SSF103473">
    <property type="entry name" value="MFS general substrate transporter"/>
    <property type="match status" value="1"/>
</dbReference>
<comment type="caution">
    <text evidence="9">The sequence shown here is derived from an EMBL/GenBank/DDBJ whole genome shotgun (WGS) entry which is preliminary data.</text>
</comment>
<feature type="transmembrane region" description="Helical" evidence="7">
    <location>
        <begin position="182"/>
        <end position="205"/>
    </location>
</feature>
<dbReference type="PROSITE" id="PS50850">
    <property type="entry name" value="MFS"/>
    <property type="match status" value="1"/>
</dbReference>
<evidence type="ECO:0000256" key="2">
    <source>
        <dbReference type="ARBA" id="ARBA00007520"/>
    </source>
</evidence>
<evidence type="ECO:0000256" key="4">
    <source>
        <dbReference type="ARBA" id="ARBA00022989"/>
    </source>
</evidence>
<comment type="similarity">
    <text evidence="2">Belongs to the major facilitator superfamily. TCR/Tet family.</text>
</comment>
<dbReference type="EMBL" id="JBFXLU010000060">
    <property type="protein sequence ID" value="KAL2846886.1"/>
    <property type="molecule type" value="Genomic_DNA"/>
</dbReference>
<dbReference type="PANTHER" id="PTHR23501">
    <property type="entry name" value="MAJOR FACILITATOR SUPERFAMILY"/>
    <property type="match status" value="1"/>
</dbReference>
<keyword evidence="4 7" id="KW-1133">Transmembrane helix</keyword>
<protein>
    <submittedName>
        <fullName evidence="9">Major facilitator superfamily domain-containing protein</fullName>
    </submittedName>
</protein>
<dbReference type="Pfam" id="PF07690">
    <property type="entry name" value="MFS_1"/>
    <property type="match status" value="1"/>
</dbReference>
<feature type="transmembrane region" description="Helical" evidence="7">
    <location>
        <begin position="371"/>
        <end position="389"/>
    </location>
</feature>
<evidence type="ECO:0000256" key="5">
    <source>
        <dbReference type="ARBA" id="ARBA00023136"/>
    </source>
</evidence>
<feature type="transmembrane region" description="Helical" evidence="7">
    <location>
        <begin position="401"/>
        <end position="423"/>
    </location>
</feature>
<feature type="transmembrane region" description="Helical" evidence="7">
    <location>
        <begin position="518"/>
        <end position="538"/>
    </location>
</feature>
<feature type="transmembrane region" description="Helical" evidence="7">
    <location>
        <begin position="435"/>
        <end position="458"/>
    </location>
</feature>
<dbReference type="InterPro" id="IPR020846">
    <property type="entry name" value="MFS_dom"/>
</dbReference>
<keyword evidence="3 7" id="KW-0812">Transmembrane</keyword>
<keyword evidence="10" id="KW-1185">Reference proteome</keyword>
<gene>
    <name evidence="9" type="ORF">BJY01DRAFT_263215</name>
</gene>
<name>A0ABR4K3J5_9EURO</name>
<feature type="compositionally biased region" description="Polar residues" evidence="6">
    <location>
        <begin position="1"/>
        <end position="11"/>
    </location>
</feature>